<dbReference type="InterPro" id="IPR036812">
    <property type="entry name" value="NAD(P)_OxRdtase_dom_sf"/>
</dbReference>
<dbReference type="PROSITE" id="PS00063">
    <property type="entry name" value="ALDOKETO_REDUCTASE_3"/>
    <property type="match status" value="1"/>
</dbReference>
<dbReference type="FunFam" id="3.20.20.100:FF:000002">
    <property type="entry name" value="2,5-diketo-D-gluconic acid reductase A"/>
    <property type="match status" value="1"/>
</dbReference>
<organism evidence="6 7">
    <name type="scientific">Trichodelitschia bisporula</name>
    <dbReference type="NCBI Taxonomy" id="703511"/>
    <lineage>
        <taxon>Eukaryota</taxon>
        <taxon>Fungi</taxon>
        <taxon>Dikarya</taxon>
        <taxon>Ascomycota</taxon>
        <taxon>Pezizomycotina</taxon>
        <taxon>Dothideomycetes</taxon>
        <taxon>Dothideomycetes incertae sedis</taxon>
        <taxon>Phaeotrichales</taxon>
        <taxon>Phaeotrichaceae</taxon>
        <taxon>Trichodelitschia</taxon>
    </lineage>
</organism>
<dbReference type="EMBL" id="ML996687">
    <property type="protein sequence ID" value="KAF2405015.1"/>
    <property type="molecule type" value="Genomic_DNA"/>
</dbReference>
<dbReference type="OrthoDB" id="416253at2759"/>
<dbReference type="PROSITE" id="PS00798">
    <property type="entry name" value="ALDOKETO_REDUCTASE_1"/>
    <property type="match status" value="1"/>
</dbReference>
<dbReference type="InterPro" id="IPR020471">
    <property type="entry name" value="AKR"/>
</dbReference>
<feature type="active site" description="Proton donor" evidence="2">
    <location>
        <position position="72"/>
    </location>
</feature>
<dbReference type="PANTHER" id="PTHR11732">
    <property type="entry name" value="ALDO/KETO REDUCTASE"/>
    <property type="match status" value="1"/>
</dbReference>
<dbReference type="GO" id="GO:0016616">
    <property type="term" value="F:oxidoreductase activity, acting on the CH-OH group of donors, NAD or NADP as acceptor"/>
    <property type="evidence" value="ECO:0007669"/>
    <property type="project" value="UniProtKB-ARBA"/>
</dbReference>
<dbReference type="Proteomes" id="UP000799640">
    <property type="component" value="Unassembled WGS sequence"/>
</dbReference>
<dbReference type="Pfam" id="PF00248">
    <property type="entry name" value="Aldo_ket_red"/>
    <property type="match status" value="1"/>
</dbReference>
<evidence type="ECO:0000256" key="1">
    <source>
        <dbReference type="ARBA" id="ARBA00023002"/>
    </source>
</evidence>
<evidence type="ECO:0000313" key="6">
    <source>
        <dbReference type="EMBL" id="KAF2405015.1"/>
    </source>
</evidence>
<accession>A0A6G1IAK2</accession>
<dbReference type="InterPro" id="IPR023210">
    <property type="entry name" value="NADP_OxRdtase_dom"/>
</dbReference>
<dbReference type="PIRSF" id="PIRSF000097">
    <property type="entry name" value="AKR"/>
    <property type="match status" value="1"/>
</dbReference>
<dbReference type="SUPFAM" id="SSF51430">
    <property type="entry name" value="NAD(P)-linked oxidoreductase"/>
    <property type="match status" value="1"/>
</dbReference>
<keyword evidence="1" id="KW-0560">Oxidoreductase</keyword>
<feature type="binding site" evidence="3">
    <location>
        <position position="132"/>
    </location>
    <ligand>
        <name>substrate</name>
    </ligand>
</feature>
<evidence type="ECO:0000259" key="5">
    <source>
        <dbReference type="Pfam" id="PF00248"/>
    </source>
</evidence>
<gene>
    <name evidence="6" type="ORF">EJ06DRAFT_9509</name>
</gene>
<dbReference type="Gene3D" id="3.20.20.100">
    <property type="entry name" value="NADP-dependent oxidoreductase domain"/>
    <property type="match status" value="1"/>
</dbReference>
<feature type="site" description="Lowers pKa of active site Tyr" evidence="4">
    <location>
        <position position="101"/>
    </location>
</feature>
<keyword evidence="7" id="KW-1185">Reference proteome</keyword>
<proteinExistence type="predicted"/>
<dbReference type="AlphaFoldDB" id="A0A6G1IAK2"/>
<evidence type="ECO:0000313" key="7">
    <source>
        <dbReference type="Proteomes" id="UP000799640"/>
    </source>
</evidence>
<evidence type="ECO:0000256" key="3">
    <source>
        <dbReference type="PIRSR" id="PIRSR000097-2"/>
    </source>
</evidence>
<sequence length="347" mass="38178">MNPALANKILKLTPSSILHPTPKMDTPLVLNTGATIPAIGLGTWQSGPGEVREAVAHAIASGYRHIDTAWMYRNEAEVGEGMREGIKRAGISRADVFLTTKLWCTYHNRVEEALDDSLGKLGEEYVDLYLMHWPVPMNPNGNHPAFPKRPDGSRDIDESTTWIETYKSMVKLLATGKAKAIGVSNCSVKYLQDLAAEVGHVPAVNQVELHPFLPQHDLIEYCAAKGIHVSAYSPLGSTGTRFMNDETVQEIAKKHGASAANVLISYHVARNCSALPKSVTPSRIEENAKVLDLDDEDMETLTNLAKNKGTIRLVYPPFGVRHPSLPNDEPKLTVWQIKLGFPDKEEV</sequence>
<protein>
    <submittedName>
        <fullName evidence="6">Aldehyde reductase 1</fullName>
    </submittedName>
</protein>
<evidence type="ECO:0000256" key="2">
    <source>
        <dbReference type="PIRSR" id="PIRSR000097-1"/>
    </source>
</evidence>
<name>A0A6G1IAK2_9PEZI</name>
<feature type="domain" description="NADP-dependent oxidoreductase" evidence="5">
    <location>
        <begin position="39"/>
        <end position="304"/>
    </location>
</feature>
<reference evidence="6" key="1">
    <citation type="journal article" date="2020" name="Stud. Mycol.">
        <title>101 Dothideomycetes genomes: a test case for predicting lifestyles and emergence of pathogens.</title>
        <authorList>
            <person name="Haridas S."/>
            <person name="Albert R."/>
            <person name="Binder M."/>
            <person name="Bloem J."/>
            <person name="Labutti K."/>
            <person name="Salamov A."/>
            <person name="Andreopoulos B."/>
            <person name="Baker S."/>
            <person name="Barry K."/>
            <person name="Bills G."/>
            <person name="Bluhm B."/>
            <person name="Cannon C."/>
            <person name="Castanera R."/>
            <person name="Culley D."/>
            <person name="Daum C."/>
            <person name="Ezra D."/>
            <person name="Gonzalez J."/>
            <person name="Henrissat B."/>
            <person name="Kuo A."/>
            <person name="Liang C."/>
            <person name="Lipzen A."/>
            <person name="Lutzoni F."/>
            <person name="Magnuson J."/>
            <person name="Mondo S."/>
            <person name="Nolan M."/>
            <person name="Ohm R."/>
            <person name="Pangilinan J."/>
            <person name="Park H.-J."/>
            <person name="Ramirez L."/>
            <person name="Alfaro M."/>
            <person name="Sun H."/>
            <person name="Tritt A."/>
            <person name="Yoshinaga Y."/>
            <person name="Zwiers L.-H."/>
            <person name="Turgeon B."/>
            <person name="Goodwin S."/>
            <person name="Spatafora J."/>
            <person name="Crous P."/>
            <person name="Grigoriev I."/>
        </authorList>
    </citation>
    <scope>NUCLEOTIDE SEQUENCE</scope>
    <source>
        <strain evidence="6">CBS 262.69</strain>
    </source>
</reference>
<dbReference type="PRINTS" id="PR00069">
    <property type="entry name" value="ALDKETRDTASE"/>
</dbReference>
<dbReference type="InterPro" id="IPR018170">
    <property type="entry name" value="Aldo/ket_reductase_CS"/>
</dbReference>
<evidence type="ECO:0000256" key="4">
    <source>
        <dbReference type="PIRSR" id="PIRSR000097-3"/>
    </source>
</evidence>